<dbReference type="InterPro" id="IPR003751">
    <property type="entry name" value="CsrA"/>
</dbReference>
<dbReference type="RefSeq" id="WP_006583747.1">
    <property type="nucleotide sequence ID" value="NZ_CM001377.1"/>
</dbReference>
<dbReference type="HAMAP" id="MF_00167">
    <property type="entry name" value="CsrA"/>
    <property type="match status" value="1"/>
</dbReference>
<evidence type="ECO:0000256" key="1">
    <source>
        <dbReference type="ARBA" id="ARBA00022490"/>
    </source>
</evidence>
<accession>H0USG4</accession>
<dbReference type="GO" id="GO:0045947">
    <property type="term" value="P:negative regulation of translational initiation"/>
    <property type="evidence" value="ECO:0007669"/>
    <property type="project" value="UniProtKB-UniRule"/>
</dbReference>
<comment type="subunit">
    <text evidence="4">Homodimer; the beta-strands of each monomer intercalate to form a hydrophobic core, while the alpha-helices form wings that extend away from the core.</text>
</comment>
<dbReference type="AlphaFoldDB" id="H0USG4"/>
<protein>
    <recommendedName>
        <fullName evidence="4">Translational regulator CsrA</fullName>
    </recommendedName>
</protein>
<evidence type="ECO:0000313" key="6">
    <source>
        <dbReference type="Proteomes" id="UP000005730"/>
    </source>
</evidence>
<evidence type="ECO:0000256" key="2">
    <source>
        <dbReference type="ARBA" id="ARBA00022845"/>
    </source>
</evidence>
<dbReference type="GO" id="GO:0006109">
    <property type="term" value="P:regulation of carbohydrate metabolic process"/>
    <property type="evidence" value="ECO:0007669"/>
    <property type="project" value="InterPro"/>
</dbReference>
<reference evidence="5 6" key="1">
    <citation type="submission" date="2011-10" db="EMBL/GenBank/DDBJ databases">
        <title>The Noncontiguous Finished genome of Thermanaerovibrio velox DSM 12556.</title>
        <authorList>
            <consortium name="US DOE Joint Genome Institute (JGI-PGF)"/>
            <person name="Lucas S."/>
            <person name="Copeland A."/>
            <person name="Lapidus A."/>
            <person name="Glavina del Rio T."/>
            <person name="Dalin E."/>
            <person name="Tice H."/>
            <person name="Bruce D."/>
            <person name="Goodwin L."/>
            <person name="Pitluck S."/>
            <person name="Peters L."/>
            <person name="Mikhailova N."/>
            <person name="Teshima H."/>
            <person name="Kyrpides N."/>
            <person name="Mavromatis K."/>
            <person name="Ivanova N."/>
            <person name="Markowitz V."/>
            <person name="Cheng J.-F."/>
            <person name="Hugenholtz P."/>
            <person name="Woyke T."/>
            <person name="Wu D."/>
            <person name="Spring S."/>
            <person name="Brambilla E.-M."/>
            <person name="Klenk H.-P."/>
            <person name="Eisen J.A."/>
        </authorList>
    </citation>
    <scope>NUCLEOTIDE SEQUENCE [LARGE SCALE GENOMIC DNA]</scope>
    <source>
        <strain evidence="5 6">DSM 12556</strain>
    </source>
</reference>
<dbReference type="PANTHER" id="PTHR34984:SF1">
    <property type="entry name" value="CARBON STORAGE REGULATOR"/>
    <property type="match status" value="1"/>
</dbReference>
<dbReference type="eggNOG" id="COG1551">
    <property type="taxonomic scope" value="Bacteria"/>
</dbReference>
<comment type="function">
    <text evidence="4">A translational regulator that binds mRNA to regulate translation initiation and/or mRNA stability. Usually binds in the 5'-UTR at or near the Shine-Dalgarno sequence preventing ribosome-binding, thus repressing translation. Its main target seems to be the major flagellin gene, while its function is anatagonized by FliW.</text>
</comment>
<dbReference type="EMBL" id="CM001377">
    <property type="protein sequence ID" value="EHM10253.1"/>
    <property type="molecule type" value="Genomic_DNA"/>
</dbReference>
<keyword evidence="1 4" id="KW-0963">Cytoplasm</keyword>
<dbReference type="HOGENOM" id="CLU_164837_1_1_0"/>
<dbReference type="GO" id="GO:0048027">
    <property type="term" value="F:mRNA 5'-UTR binding"/>
    <property type="evidence" value="ECO:0007669"/>
    <property type="project" value="UniProtKB-UniRule"/>
</dbReference>
<evidence type="ECO:0000256" key="4">
    <source>
        <dbReference type="HAMAP-Rule" id="MF_00167"/>
    </source>
</evidence>
<dbReference type="GO" id="GO:0044781">
    <property type="term" value="P:bacterial-type flagellum organization"/>
    <property type="evidence" value="ECO:0007669"/>
    <property type="project" value="UniProtKB-KW"/>
</dbReference>
<dbReference type="InterPro" id="IPR036107">
    <property type="entry name" value="CsrA_sf"/>
</dbReference>
<keyword evidence="4" id="KW-0678">Repressor</keyword>
<comment type="similarity">
    <text evidence="4">Belongs to the CsrA/RsmA family.</text>
</comment>
<evidence type="ECO:0000256" key="3">
    <source>
        <dbReference type="ARBA" id="ARBA00022884"/>
    </source>
</evidence>
<dbReference type="GO" id="GO:1902208">
    <property type="term" value="P:regulation of bacterial-type flagellum assembly"/>
    <property type="evidence" value="ECO:0007669"/>
    <property type="project" value="UniProtKB-UniRule"/>
</dbReference>
<dbReference type="STRING" id="926567.TheveDRAFT_1129"/>
<keyword evidence="2 4" id="KW-0810">Translation regulation</keyword>
<sequence>MLVLSRKPGESILIGDHIEVRCVEVRGDVVRLGIVAPRDVKVWRKELLDEVMDANASAVASPPMDLLEIPLKGSRGVGKCAEGEVVDHE</sequence>
<dbReference type="Pfam" id="PF02599">
    <property type="entry name" value="CsrA"/>
    <property type="match status" value="1"/>
</dbReference>
<keyword evidence="4" id="KW-1005">Bacterial flagellum biogenesis</keyword>
<proteinExistence type="inferred from homology"/>
<name>H0USG4_9BACT</name>
<gene>
    <name evidence="4" type="primary">csrA</name>
    <name evidence="5" type="ORF">TheveDRAFT_1129</name>
</gene>
<dbReference type="OrthoDB" id="9809061at2"/>
<dbReference type="GO" id="GO:0006402">
    <property type="term" value="P:mRNA catabolic process"/>
    <property type="evidence" value="ECO:0007669"/>
    <property type="project" value="InterPro"/>
</dbReference>
<organism evidence="5 6">
    <name type="scientific">Thermanaerovibrio velox DSM 12556</name>
    <dbReference type="NCBI Taxonomy" id="926567"/>
    <lineage>
        <taxon>Bacteria</taxon>
        <taxon>Thermotogati</taxon>
        <taxon>Synergistota</taxon>
        <taxon>Synergistia</taxon>
        <taxon>Synergistales</taxon>
        <taxon>Synergistaceae</taxon>
        <taxon>Thermanaerovibrio</taxon>
    </lineage>
</organism>
<dbReference type="Proteomes" id="UP000005730">
    <property type="component" value="Chromosome"/>
</dbReference>
<dbReference type="Gene3D" id="2.60.40.4380">
    <property type="entry name" value="Translational regulator CsrA"/>
    <property type="match status" value="1"/>
</dbReference>
<comment type="subcellular location">
    <subcellularLocation>
        <location evidence="4">Cytoplasm</location>
    </subcellularLocation>
</comment>
<dbReference type="PANTHER" id="PTHR34984">
    <property type="entry name" value="CARBON STORAGE REGULATOR"/>
    <property type="match status" value="1"/>
</dbReference>
<keyword evidence="3 4" id="KW-0694">RNA-binding</keyword>
<dbReference type="SUPFAM" id="SSF117130">
    <property type="entry name" value="CsrA-like"/>
    <property type="match status" value="1"/>
</dbReference>
<evidence type="ECO:0000313" key="5">
    <source>
        <dbReference type="EMBL" id="EHM10253.1"/>
    </source>
</evidence>
<dbReference type="GO" id="GO:0005829">
    <property type="term" value="C:cytosol"/>
    <property type="evidence" value="ECO:0007669"/>
    <property type="project" value="TreeGrafter"/>
</dbReference>
<keyword evidence="6" id="KW-1185">Reference proteome</keyword>